<dbReference type="EMBL" id="JAENHL010000007">
    <property type="protein sequence ID" value="MBK1867416.1"/>
    <property type="molecule type" value="Genomic_DNA"/>
</dbReference>
<reference evidence="1" key="1">
    <citation type="submission" date="2021-01" db="EMBL/GenBank/DDBJ databases">
        <authorList>
            <person name="Sun Q."/>
        </authorList>
    </citation>
    <scope>NUCLEOTIDE SEQUENCE</scope>
    <source>
        <strain evidence="1">YIM B02566</strain>
    </source>
</reference>
<keyword evidence="2" id="KW-1185">Reference proteome</keyword>
<sequence length="138" mass="14634">MTDYSRWGLAMAAMLILAGCASSPDKSAIKILNGGQTPTSSAPAAQAEPIRLLSAEEIRSTLIGKSWQYTRPDASGFITYNADGSLTYQDDVKGEGRGTWSATQGELCQSIGGQPTECNQFKSTGDAYHVGKIRLVGI</sequence>
<protein>
    <submittedName>
        <fullName evidence="1">Uncharacterized protein</fullName>
    </submittedName>
</protein>
<name>A0ACC5R427_9HYPH</name>
<evidence type="ECO:0000313" key="2">
    <source>
        <dbReference type="Proteomes" id="UP000616151"/>
    </source>
</evidence>
<comment type="caution">
    <text evidence="1">The sequence shown here is derived from an EMBL/GenBank/DDBJ whole genome shotgun (WGS) entry which is preliminary data.</text>
</comment>
<gene>
    <name evidence="1" type="ORF">JHL16_13755</name>
</gene>
<evidence type="ECO:0000313" key="1">
    <source>
        <dbReference type="EMBL" id="MBK1867416.1"/>
    </source>
</evidence>
<organism evidence="1 2">
    <name type="scientific">Taklimakanibacter albus</name>
    <dbReference type="NCBI Taxonomy" id="2800327"/>
    <lineage>
        <taxon>Bacteria</taxon>
        <taxon>Pseudomonadati</taxon>
        <taxon>Pseudomonadota</taxon>
        <taxon>Alphaproteobacteria</taxon>
        <taxon>Hyphomicrobiales</taxon>
        <taxon>Aestuariivirgaceae</taxon>
        <taxon>Taklimakanibacter</taxon>
    </lineage>
</organism>
<proteinExistence type="predicted"/>
<dbReference type="Proteomes" id="UP000616151">
    <property type="component" value="Unassembled WGS sequence"/>
</dbReference>
<accession>A0ACC5R427</accession>